<dbReference type="AlphaFoldDB" id="A0A6G1IVB5"/>
<evidence type="ECO:0000313" key="3">
    <source>
        <dbReference type="Proteomes" id="UP000799291"/>
    </source>
</evidence>
<keyword evidence="1" id="KW-0175">Coiled coil</keyword>
<reference evidence="2" key="1">
    <citation type="journal article" date="2020" name="Stud. Mycol.">
        <title>101 Dothideomycetes genomes: a test case for predicting lifestyles and emergence of pathogens.</title>
        <authorList>
            <person name="Haridas S."/>
            <person name="Albert R."/>
            <person name="Binder M."/>
            <person name="Bloem J."/>
            <person name="Labutti K."/>
            <person name="Salamov A."/>
            <person name="Andreopoulos B."/>
            <person name="Baker S."/>
            <person name="Barry K."/>
            <person name="Bills G."/>
            <person name="Bluhm B."/>
            <person name="Cannon C."/>
            <person name="Castanera R."/>
            <person name="Culley D."/>
            <person name="Daum C."/>
            <person name="Ezra D."/>
            <person name="Gonzalez J."/>
            <person name="Henrissat B."/>
            <person name="Kuo A."/>
            <person name="Liang C."/>
            <person name="Lipzen A."/>
            <person name="Lutzoni F."/>
            <person name="Magnuson J."/>
            <person name="Mondo S."/>
            <person name="Nolan M."/>
            <person name="Ohm R."/>
            <person name="Pangilinan J."/>
            <person name="Park H.-J."/>
            <person name="Ramirez L."/>
            <person name="Alfaro M."/>
            <person name="Sun H."/>
            <person name="Tritt A."/>
            <person name="Yoshinaga Y."/>
            <person name="Zwiers L.-H."/>
            <person name="Turgeon B."/>
            <person name="Goodwin S."/>
            <person name="Spatafora J."/>
            <person name="Crous P."/>
            <person name="Grigoriev I."/>
        </authorList>
    </citation>
    <scope>NUCLEOTIDE SEQUENCE</scope>
    <source>
        <strain evidence="2">CBS 122367</strain>
    </source>
</reference>
<organism evidence="2 3">
    <name type="scientific">Lentithecium fluviatile CBS 122367</name>
    <dbReference type="NCBI Taxonomy" id="1168545"/>
    <lineage>
        <taxon>Eukaryota</taxon>
        <taxon>Fungi</taxon>
        <taxon>Dikarya</taxon>
        <taxon>Ascomycota</taxon>
        <taxon>Pezizomycotina</taxon>
        <taxon>Dothideomycetes</taxon>
        <taxon>Pleosporomycetidae</taxon>
        <taxon>Pleosporales</taxon>
        <taxon>Massarineae</taxon>
        <taxon>Lentitheciaceae</taxon>
        <taxon>Lentithecium</taxon>
    </lineage>
</organism>
<accession>A0A6G1IVB5</accession>
<dbReference type="EMBL" id="MU005588">
    <property type="protein sequence ID" value="KAF2682058.1"/>
    <property type="molecule type" value="Genomic_DNA"/>
</dbReference>
<proteinExistence type="predicted"/>
<evidence type="ECO:0000313" key="2">
    <source>
        <dbReference type="EMBL" id="KAF2682058.1"/>
    </source>
</evidence>
<evidence type="ECO:0000256" key="1">
    <source>
        <dbReference type="SAM" id="Coils"/>
    </source>
</evidence>
<gene>
    <name evidence="2" type="ORF">K458DRAFT_405837</name>
</gene>
<dbReference type="Proteomes" id="UP000799291">
    <property type="component" value="Unassembled WGS sequence"/>
</dbReference>
<dbReference type="OrthoDB" id="3790858at2759"/>
<feature type="coiled-coil region" evidence="1">
    <location>
        <begin position="277"/>
        <end position="304"/>
    </location>
</feature>
<keyword evidence="3" id="KW-1185">Reference proteome</keyword>
<name>A0A6G1IVB5_9PLEO</name>
<sequence length="305" mass="34379">MSTPHRFQELTVRHTTFSELHQHALESYRAAYQALPHHDTLQFETLDAEGLSILFPTKAGVHPIRLVLGYKGKSRKGTTTTVYVYICEKDHINEGFARLGNTPLRVQGLDDINFDRPFDHIYDLYGMRGRTLDSCWAYERNHDVSGFQGCVWRVVMEDQHYYSQRGYATFWETTSSVVTMRKRQKSRSPKDGSDSGETLLDIIATNNVTDVHAFTSGMPHEILSAETDDEVGNLENLVPIHAATASSTRSRSATPDIEDFTAFSTQYKTLKANSIALSAENNEIKTLRALLRKSEKVAEEASINA</sequence>
<protein>
    <submittedName>
        <fullName evidence="2">Uncharacterized protein</fullName>
    </submittedName>
</protein>